<dbReference type="EnsemblMetazoa" id="ASIC005014-RA">
    <property type="protein sequence ID" value="ASIC005014-PA"/>
    <property type="gene ID" value="ASIC005014"/>
</dbReference>
<dbReference type="VEuPathDB" id="VectorBase:ASIC005014"/>
<evidence type="ECO:0000313" key="2">
    <source>
        <dbReference type="EMBL" id="KFB37707.1"/>
    </source>
</evidence>
<feature type="region of interest" description="Disordered" evidence="1">
    <location>
        <begin position="32"/>
        <end position="65"/>
    </location>
</feature>
<evidence type="ECO:0000313" key="3">
    <source>
        <dbReference type="EnsemblMetazoa" id="ASIC005014-PA"/>
    </source>
</evidence>
<keyword evidence="4" id="KW-1185">Reference proteome</keyword>
<reference evidence="3" key="2">
    <citation type="submission" date="2020-05" db="UniProtKB">
        <authorList>
            <consortium name="EnsemblMetazoa"/>
        </authorList>
    </citation>
    <scope>IDENTIFICATION</scope>
</reference>
<dbReference type="Proteomes" id="UP000030765">
    <property type="component" value="Unassembled WGS sequence"/>
</dbReference>
<gene>
    <name evidence="2" type="ORF">ZHAS_00005014</name>
</gene>
<evidence type="ECO:0000256" key="1">
    <source>
        <dbReference type="SAM" id="MobiDB-lite"/>
    </source>
</evidence>
<reference evidence="2 4" key="1">
    <citation type="journal article" date="2014" name="BMC Genomics">
        <title>Genome sequence of Anopheles sinensis provides insight into genetics basis of mosquito competence for malaria parasites.</title>
        <authorList>
            <person name="Zhou D."/>
            <person name="Zhang D."/>
            <person name="Ding G."/>
            <person name="Shi L."/>
            <person name="Hou Q."/>
            <person name="Ye Y."/>
            <person name="Xu Y."/>
            <person name="Zhou H."/>
            <person name="Xiong C."/>
            <person name="Li S."/>
            <person name="Yu J."/>
            <person name="Hong S."/>
            <person name="Yu X."/>
            <person name="Zou P."/>
            <person name="Chen C."/>
            <person name="Chang X."/>
            <person name="Wang W."/>
            <person name="Lv Y."/>
            <person name="Sun Y."/>
            <person name="Ma L."/>
            <person name="Shen B."/>
            <person name="Zhu C."/>
        </authorList>
    </citation>
    <scope>NUCLEOTIDE SEQUENCE [LARGE SCALE GENOMIC DNA]</scope>
</reference>
<protein>
    <submittedName>
        <fullName evidence="2 3">Excinuclease ABC subunit A</fullName>
    </submittedName>
</protein>
<proteinExistence type="predicted"/>
<dbReference type="AlphaFoldDB" id="A0A084VIB3"/>
<dbReference type="EMBL" id="KE524854">
    <property type="protein sequence ID" value="KFB37707.1"/>
    <property type="molecule type" value="Genomic_DNA"/>
</dbReference>
<organism evidence="2">
    <name type="scientific">Anopheles sinensis</name>
    <name type="common">Mosquito</name>
    <dbReference type="NCBI Taxonomy" id="74873"/>
    <lineage>
        <taxon>Eukaryota</taxon>
        <taxon>Metazoa</taxon>
        <taxon>Ecdysozoa</taxon>
        <taxon>Arthropoda</taxon>
        <taxon>Hexapoda</taxon>
        <taxon>Insecta</taxon>
        <taxon>Pterygota</taxon>
        <taxon>Neoptera</taxon>
        <taxon>Endopterygota</taxon>
        <taxon>Diptera</taxon>
        <taxon>Nematocera</taxon>
        <taxon>Culicoidea</taxon>
        <taxon>Culicidae</taxon>
        <taxon>Anophelinae</taxon>
        <taxon>Anopheles</taxon>
    </lineage>
</organism>
<name>A0A084VIB3_ANOSI</name>
<accession>A0A084VIB3</accession>
<evidence type="ECO:0000313" key="4">
    <source>
        <dbReference type="Proteomes" id="UP000030765"/>
    </source>
</evidence>
<dbReference type="EMBL" id="ATLV01013344">
    <property type="status" value="NOT_ANNOTATED_CDS"/>
    <property type="molecule type" value="Genomic_DNA"/>
</dbReference>
<sequence length="126" mass="13894">MAAPATLREAVDREANDVATAFEVRFPVSTTRTNTSCPAPADWRNSSGKAMQKRKAKGQEMHGKKAMKQSTVLKCICASLGSNRSTIRFRKECDALLGAFRVEIERNDRLLSVTNDFDGGLLLGFR</sequence>